<dbReference type="OrthoDB" id="4772576at2"/>
<dbReference type="Proteomes" id="UP000291189">
    <property type="component" value="Unassembled WGS sequence"/>
</dbReference>
<dbReference type="InterPro" id="IPR012551">
    <property type="entry name" value="DUF1707_SHOCT-like"/>
</dbReference>
<evidence type="ECO:0000256" key="1">
    <source>
        <dbReference type="SAM" id="MobiDB-lite"/>
    </source>
</evidence>
<evidence type="ECO:0000259" key="2">
    <source>
        <dbReference type="Pfam" id="PF08044"/>
    </source>
</evidence>
<dbReference type="RefSeq" id="WP_129985807.1">
    <property type="nucleotide sequence ID" value="NZ_SDPU01000012.1"/>
</dbReference>
<sequence length="223" mass="24037">MDGQGGLQRRPVGPVGDPSRLRISDDDRHKVAEVLRKAAGEGRIDLEELDERLEATYAAKTYGDLVPITADLPVAGVQHAVAPAPRPQAPQVPATVHESSFSIMGDCTRRGVWQVPAKHNAFTMMGSITLDLREAQFSAQETVIEAYAIMAGVEIVVNPWTQVIVEGVGIMGAFGEARSKVTPDIRPDSPVVRIKGLALMAGVDVKRKDLPGTTRNRLGITNR</sequence>
<proteinExistence type="predicted"/>
<feature type="domain" description="DUF1707" evidence="2">
    <location>
        <begin position="21"/>
        <end position="73"/>
    </location>
</feature>
<reference evidence="3 4" key="1">
    <citation type="submission" date="2019-01" db="EMBL/GenBank/DDBJ databases">
        <title>Nocardioides guangzhouensis sp. nov., an actinobacterium isolated from soil.</title>
        <authorList>
            <person name="Fu Y."/>
            <person name="Cai Y."/>
            <person name="Lin Z."/>
            <person name="Chen P."/>
        </authorList>
    </citation>
    <scope>NUCLEOTIDE SEQUENCE [LARGE SCALE GENOMIC DNA]</scope>
    <source>
        <strain evidence="3 4">NBRC 105384</strain>
    </source>
</reference>
<gene>
    <name evidence="3" type="ORF">ETU37_04695</name>
</gene>
<organism evidence="3 4">
    <name type="scientific">Nocardioides iriomotensis</name>
    <dbReference type="NCBI Taxonomy" id="715784"/>
    <lineage>
        <taxon>Bacteria</taxon>
        <taxon>Bacillati</taxon>
        <taxon>Actinomycetota</taxon>
        <taxon>Actinomycetes</taxon>
        <taxon>Propionibacteriales</taxon>
        <taxon>Nocardioidaceae</taxon>
        <taxon>Nocardioides</taxon>
    </lineage>
</organism>
<feature type="region of interest" description="Disordered" evidence="1">
    <location>
        <begin position="1"/>
        <end position="26"/>
    </location>
</feature>
<protein>
    <submittedName>
        <fullName evidence="3">DUF1707 and DUF2154 domain-containing protein</fullName>
    </submittedName>
</protein>
<comment type="caution">
    <text evidence="3">The sequence shown here is derived from an EMBL/GenBank/DDBJ whole genome shotgun (WGS) entry which is preliminary data.</text>
</comment>
<evidence type="ECO:0000313" key="3">
    <source>
        <dbReference type="EMBL" id="RYU14205.1"/>
    </source>
</evidence>
<dbReference type="Pfam" id="PF08044">
    <property type="entry name" value="DUF1707"/>
    <property type="match status" value="1"/>
</dbReference>
<dbReference type="EMBL" id="SDPU01000012">
    <property type="protein sequence ID" value="RYU14205.1"/>
    <property type="molecule type" value="Genomic_DNA"/>
</dbReference>
<dbReference type="PANTHER" id="PTHR40763">
    <property type="entry name" value="MEMBRANE PROTEIN-RELATED"/>
    <property type="match status" value="1"/>
</dbReference>
<dbReference type="AlphaFoldDB" id="A0A4Q5J906"/>
<dbReference type="PANTHER" id="PTHR40763:SF4">
    <property type="entry name" value="DUF1707 DOMAIN-CONTAINING PROTEIN"/>
    <property type="match status" value="1"/>
</dbReference>
<evidence type="ECO:0000313" key="4">
    <source>
        <dbReference type="Proteomes" id="UP000291189"/>
    </source>
</evidence>
<name>A0A4Q5J906_9ACTN</name>
<keyword evidence="4" id="KW-1185">Reference proteome</keyword>
<accession>A0A4Q5J906</accession>